<protein>
    <recommendedName>
        <fullName evidence="3">HK97 gp10 family phage protein</fullName>
    </recommendedName>
</protein>
<gene>
    <name evidence="1" type="ORF">DF183_14635</name>
</gene>
<comment type="caution">
    <text evidence="1">The sequence shown here is derived from an EMBL/GenBank/DDBJ whole genome shotgun (WGS) entry which is preliminary data.</text>
</comment>
<accession>A0A2U2BGC6</accession>
<sequence>MESALKSLDALGAAAKAHLPRSMAVAAGKVFRDEAKARAPVFDGSTALKGGANVKKEPKAGLLRDAIYLAFSDNRSFPSDGHFVYSVAWNSAKAPHGHLLEFGHWRYNVIRGGYPTNERLEKPVWVAAHPFLRPAYDAARQRAIQAGMERGRERTAELLANPALLEQFK</sequence>
<dbReference type="InterPro" id="IPR010064">
    <property type="entry name" value="HK97-gp10_tail"/>
</dbReference>
<organism evidence="1 2">
    <name type="scientific">Alcaligenes faecalis</name>
    <dbReference type="NCBI Taxonomy" id="511"/>
    <lineage>
        <taxon>Bacteria</taxon>
        <taxon>Pseudomonadati</taxon>
        <taxon>Pseudomonadota</taxon>
        <taxon>Betaproteobacteria</taxon>
        <taxon>Burkholderiales</taxon>
        <taxon>Alcaligenaceae</taxon>
        <taxon>Alcaligenes</taxon>
    </lineage>
</organism>
<dbReference type="EMBL" id="QEXO01000004">
    <property type="protein sequence ID" value="PWE13068.1"/>
    <property type="molecule type" value="Genomic_DNA"/>
</dbReference>
<dbReference type="AlphaFoldDB" id="A0A2U2BGC6"/>
<evidence type="ECO:0008006" key="3">
    <source>
        <dbReference type="Google" id="ProtNLM"/>
    </source>
</evidence>
<proteinExistence type="predicted"/>
<dbReference type="Proteomes" id="UP000245216">
    <property type="component" value="Unassembled WGS sequence"/>
</dbReference>
<name>A0A2U2BGC6_ALCFA</name>
<reference evidence="1 2" key="2">
    <citation type="submission" date="2018-05" db="EMBL/GenBank/DDBJ databases">
        <authorList>
            <person name="Lanie J.A."/>
            <person name="Ng W.-L."/>
            <person name="Kazmierczak K.M."/>
            <person name="Andrzejewski T.M."/>
            <person name="Davidsen T.M."/>
            <person name="Wayne K.J."/>
            <person name="Tettelin H."/>
            <person name="Glass J.I."/>
            <person name="Rusch D."/>
            <person name="Podicherti R."/>
            <person name="Tsui H.-C.T."/>
            <person name="Winkler M.E."/>
        </authorList>
    </citation>
    <scope>NUCLEOTIDE SEQUENCE [LARGE SCALE GENOMIC DNA]</scope>
    <source>
        <strain evidence="1 2">YBY</strain>
    </source>
</reference>
<dbReference type="Pfam" id="PF04883">
    <property type="entry name" value="HK97-gp10_like"/>
    <property type="match status" value="1"/>
</dbReference>
<evidence type="ECO:0000313" key="1">
    <source>
        <dbReference type="EMBL" id="PWE13068.1"/>
    </source>
</evidence>
<reference evidence="1 2" key="1">
    <citation type="submission" date="2018-05" db="EMBL/GenBank/DDBJ databases">
        <title>Genome Sequence of an Efficient Indole-Degrading Bacterium, Alcaligenes sp.YBY.</title>
        <authorList>
            <person name="Yang B."/>
        </authorList>
    </citation>
    <scope>NUCLEOTIDE SEQUENCE [LARGE SCALE GENOMIC DNA]</scope>
    <source>
        <strain evidence="1 2">YBY</strain>
    </source>
</reference>
<evidence type="ECO:0000313" key="2">
    <source>
        <dbReference type="Proteomes" id="UP000245216"/>
    </source>
</evidence>